<dbReference type="EMBL" id="UOFT01000061">
    <property type="protein sequence ID" value="VAW97694.1"/>
    <property type="molecule type" value="Genomic_DNA"/>
</dbReference>
<evidence type="ECO:0000313" key="1">
    <source>
        <dbReference type="EMBL" id="VAW97694.1"/>
    </source>
</evidence>
<sequence length="101" mass="11107">MSISIKSILKLTLLTGLAGFIFSGCAAVQNERLAYQCSSGLTEARAELEDAKLKGFSSRVAWTKAATLLAAADIQQQFDKYPNCVNKVARARYYIRRSQAK</sequence>
<accession>A0A3B1AUR0</accession>
<organism evidence="1">
    <name type="scientific">hydrothermal vent metagenome</name>
    <dbReference type="NCBI Taxonomy" id="652676"/>
    <lineage>
        <taxon>unclassified sequences</taxon>
        <taxon>metagenomes</taxon>
        <taxon>ecological metagenomes</taxon>
    </lineage>
</organism>
<name>A0A3B1AUR0_9ZZZZ</name>
<protein>
    <recommendedName>
        <fullName evidence="2">Lipoprotein</fullName>
    </recommendedName>
</protein>
<evidence type="ECO:0008006" key="2">
    <source>
        <dbReference type="Google" id="ProtNLM"/>
    </source>
</evidence>
<proteinExistence type="predicted"/>
<reference evidence="1" key="1">
    <citation type="submission" date="2018-06" db="EMBL/GenBank/DDBJ databases">
        <authorList>
            <person name="Zhirakovskaya E."/>
        </authorList>
    </citation>
    <scope>NUCLEOTIDE SEQUENCE</scope>
</reference>
<dbReference type="AlphaFoldDB" id="A0A3B1AUR0"/>
<dbReference type="PROSITE" id="PS51257">
    <property type="entry name" value="PROKAR_LIPOPROTEIN"/>
    <property type="match status" value="1"/>
</dbReference>
<gene>
    <name evidence="1" type="ORF">MNBD_GAMMA23-596</name>
</gene>